<protein>
    <recommendedName>
        <fullName evidence="3">NADH-ubiquinone oxidoreductase chain 4L</fullName>
    </recommendedName>
    <alternativeName>
        <fullName evidence="9">NADH dehydrogenase subunit 4L</fullName>
    </alternativeName>
</protein>
<evidence type="ECO:0000256" key="1">
    <source>
        <dbReference type="ARBA" id="ARBA00004141"/>
    </source>
</evidence>
<comment type="subcellular location">
    <subcellularLocation>
        <location evidence="1">Membrane</location>
        <topology evidence="1">Multi-pass membrane protein</topology>
    </subcellularLocation>
</comment>
<evidence type="ECO:0000256" key="9">
    <source>
        <dbReference type="ARBA" id="ARBA00031586"/>
    </source>
</evidence>
<keyword evidence="8 11" id="KW-0472">Membrane</keyword>
<keyword evidence="7" id="KW-0520">NAD</keyword>
<comment type="catalytic activity">
    <reaction evidence="10">
        <text>a ubiquinone + NADH + 5 H(+)(in) = a ubiquinol + NAD(+) + 4 H(+)(out)</text>
        <dbReference type="Rhea" id="RHEA:29091"/>
        <dbReference type="Rhea" id="RHEA-COMP:9565"/>
        <dbReference type="Rhea" id="RHEA-COMP:9566"/>
        <dbReference type="ChEBI" id="CHEBI:15378"/>
        <dbReference type="ChEBI" id="CHEBI:16389"/>
        <dbReference type="ChEBI" id="CHEBI:17976"/>
        <dbReference type="ChEBI" id="CHEBI:57540"/>
        <dbReference type="ChEBI" id="CHEBI:57945"/>
        <dbReference type="EC" id="7.1.1.2"/>
    </reaction>
</comment>
<evidence type="ECO:0000256" key="7">
    <source>
        <dbReference type="ARBA" id="ARBA00023027"/>
    </source>
</evidence>
<organism evidence="12">
    <name type="scientific">Nesidiocoris tenuis</name>
    <dbReference type="NCBI Taxonomy" id="355587"/>
    <lineage>
        <taxon>Eukaryota</taxon>
        <taxon>Metazoa</taxon>
        <taxon>Ecdysozoa</taxon>
        <taxon>Arthropoda</taxon>
        <taxon>Hexapoda</taxon>
        <taxon>Insecta</taxon>
        <taxon>Pterygota</taxon>
        <taxon>Neoptera</taxon>
        <taxon>Paraneoptera</taxon>
        <taxon>Hemiptera</taxon>
        <taxon>Heteroptera</taxon>
        <taxon>Panheteroptera</taxon>
        <taxon>Cimicomorpha</taxon>
        <taxon>Miridae</taxon>
        <taxon>Dicyphina</taxon>
        <taxon>Nesidiocoris</taxon>
    </lineage>
</organism>
<reference evidence="12" key="1">
    <citation type="journal article" date="2012" name="Zootaxa">
        <title>The complete mitochondrial genome of the plant bug Nesidiocoris tenuis (Reuter) (Hemiptera: Miridae: Bryocorinae: Dicyphini).</title>
        <authorList>
            <person name="Dai X."/>
            <person name="Xun H.Z."/>
            <person name="Chang J."/>
            <person name="Zhang J."/>
            <person name="Hu B.W."/>
            <person name="Li H."/>
            <person name="Yuan X.Q."/>
            <person name="Cai W.Z."/>
        </authorList>
    </citation>
    <scope>NUCLEOTIDE SEQUENCE</scope>
</reference>
<keyword evidence="6 11" id="KW-1133">Transmembrane helix</keyword>
<dbReference type="AlphaFoldDB" id="A0A059P5H6"/>
<evidence type="ECO:0000256" key="3">
    <source>
        <dbReference type="ARBA" id="ARBA00016612"/>
    </source>
</evidence>
<geneLocation type="mitochondrion" evidence="12"/>
<dbReference type="InterPro" id="IPR039428">
    <property type="entry name" value="NUOK/Mnh_C1-like"/>
</dbReference>
<keyword evidence="12" id="KW-0496">Mitochondrion</keyword>
<evidence type="ECO:0000256" key="6">
    <source>
        <dbReference type="ARBA" id="ARBA00022989"/>
    </source>
</evidence>
<feature type="transmembrane region" description="Helical" evidence="11">
    <location>
        <begin position="6"/>
        <end position="23"/>
    </location>
</feature>
<dbReference type="Gene3D" id="1.10.287.3510">
    <property type="match status" value="1"/>
</dbReference>
<comment type="similarity">
    <text evidence="2">Belongs to the complex I subunit 4L family.</text>
</comment>
<feature type="transmembrane region" description="Helical" evidence="11">
    <location>
        <begin position="56"/>
        <end position="81"/>
    </location>
</feature>
<evidence type="ECO:0000313" key="12">
    <source>
        <dbReference type="EMBL" id="AFI54858.1"/>
    </source>
</evidence>
<feature type="transmembrane region" description="Helical" evidence="11">
    <location>
        <begin position="28"/>
        <end position="50"/>
    </location>
</feature>
<evidence type="ECO:0000256" key="2">
    <source>
        <dbReference type="ARBA" id="ARBA00010519"/>
    </source>
</evidence>
<dbReference type="Pfam" id="PF00420">
    <property type="entry name" value="Oxidored_q2"/>
    <property type="match status" value="1"/>
</dbReference>
<dbReference type="RefSeq" id="YP_008757643.1">
    <property type="nucleotide sequence ID" value="NC_022677.1"/>
</dbReference>
<evidence type="ECO:0000256" key="8">
    <source>
        <dbReference type="ARBA" id="ARBA00023136"/>
    </source>
</evidence>
<evidence type="ECO:0000256" key="10">
    <source>
        <dbReference type="ARBA" id="ARBA00049551"/>
    </source>
</evidence>
<proteinExistence type="inferred from homology"/>
<dbReference type="GO" id="GO:0008137">
    <property type="term" value="F:NADH dehydrogenase (ubiquinone) activity"/>
    <property type="evidence" value="ECO:0007669"/>
    <property type="project" value="UniProtKB-EC"/>
</dbReference>
<name>A0A059P5H6_9HEMI</name>
<evidence type="ECO:0000256" key="11">
    <source>
        <dbReference type="SAM" id="Phobius"/>
    </source>
</evidence>
<keyword evidence="5" id="KW-1278">Translocase</keyword>
<dbReference type="GO" id="GO:0016020">
    <property type="term" value="C:membrane"/>
    <property type="evidence" value="ECO:0007669"/>
    <property type="project" value="UniProtKB-SubCell"/>
</dbReference>
<evidence type="ECO:0000256" key="4">
    <source>
        <dbReference type="ARBA" id="ARBA00022692"/>
    </source>
</evidence>
<sequence>MINYDLWFIYMLFFSGFISFCLVRKHMLLSLLSLDYIGLSLFFLYMNFMINSWGDLYIILMFLVFLVCESVLGLSTLVGLIRCHGNDNVNSLSFLS</sequence>
<dbReference type="CTD" id="4539"/>
<dbReference type="GeneID" id="17427418"/>
<dbReference type="EMBL" id="JQ806057">
    <property type="protein sequence ID" value="AFI54858.1"/>
    <property type="molecule type" value="Genomic_DNA"/>
</dbReference>
<keyword evidence="4 11" id="KW-0812">Transmembrane</keyword>
<evidence type="ECO:0000256" key="5">
    <source>
        <dbReference type="ARBA" id="ARBA00022967"/>
    </source>
</evidence>
<gene>
    <name evidence="12" type="primary">ND4L</name>
</gene>
<accession>A0A059P5H6</accession>